<comment type="caution">
    <text evidence="7">The sequence shown here is derived from an EMBL/GenBank/DDBJ whole genome shotgun (WGS) entry which is preliminary data.</text>
</comment>
<evidence type="ECO:0000256" key="1">
    <source>
        <dbReference type="ARBA" id="ARBA00008168"/>
    </source>
</evidence>
<dbReference type="RefSeq" id="WP_004139082.1">
    <property type="nucleotide sequence ID" value="NZ_GG694025.1"/>
</dbReference>
<name>C8N6P1_CARH6</name>
<dbReference type="GO" id="GO:0051301">
    <property type="term" value="P:cell division"/>
    <property type="evidence" value="ECO:0007669"/>
    <property type="project" value="UniProtKB-KW"/>
</dbReference>
<dbReference type="OrthoDB" id="9802655at2"/>
<keyword evidence="8" id="KW-1185">Reference proteome</keyword>
<protein>
    <recommendedName>
        <fullName evidence="2 6">Cell division topological specificity factor</fullName>
    </recommendedName>
</protein>
<keyword evidence="3 6" id="KW-0132">Cell division</keyword>
<dbReference type="InterPro" id="IPR036707">
    <property type="entry name" value="MinE_sf"/>
</dbReference>
<accession>C8N6P1</accession>
<dbReference type="HOGENOM" id="CLU_137929_2_2_6"/>
<sequence length="99" mass="11242">MSLFDFFKKSRHNSAATAKERLQIIVAHQRNQSSQPQFLETMKQEILEVVKKYFAIDLDDIKADISHEGETEMLELNINLHNKEIPQAAPASSGDENTA</sequence>
<dbReference type="Proteomes" id="UP000004870">
    <property type="component" value="Unassembled WGS sequence"/>
</dbReference>
<dbReference type="AlphaFoldDB" id="C8N6P1"/>
<evidence type="ECO:0000313" key="7">
    <source>
        <dbReference type="EMBL" id="EEV89698.1"/>
    </source>
</evidence>
<dbReference type="GO" id="GO:0032955">
    <property type="term" value="P:regulation of division septum assembly"/>
    <property type="evidence" value="ECO:0007669"/>
    <property type="project" value="InterPro"/>
</dbReference>
<dbReference type="InterPro" id="IPR005527">
    <property type="entry name" value="MinE"/>
</dbReference>
<dbReference type="GeneID" id="84789202"/>
<dbReference type="GO" id="GO:0042802">
    <property type="term" value="F:identical protein binding"/>
    <property type="evidence" value="ECO:0007669"/>
    <property type="project" value="UniProtKB-ARBA"/>
</dbReference>
<dbReference type="Pfam" id="PF03776">
    <property type="entry name" value="MinE"/>
    <property type="match status" value="1"/>
</dbReference>
<dbReference type="STRING" id="2718.CHUV0807_0290"/>
<evidence type="ECO:0000256" key="5">
    <source>
        <dbReference type="ARBA" id="ARBA00025265"/>
    </source>
</evidence>
<evidence type="ECO:0000256" key="3">
    <source>
        <dbReference type="ARBA" id="ARBA00022618"/>
    </source>
</evidence>
<dbReference type="FunFam" id="3.30.1070.10:FF:000001">
    <property type="entry name" value="Cell division topological specificity factor"/>
    <property type="match status" value="1"/>
</dbReference>
<evidence type="ECO:0000313" key="8">
    <source>
        <dbReference type="Proteomes" id="UP000004870"/>
    </source>
</evidence>
<evidence type="ECO:0000256" key="4">
    <source>
        <dbReference type="ARBA" id="ARBA00023306"/>
    </source>
</evidence>
<dbReference type="NCBIfam" id="NF001422">
    <property type="entry name" value="PRK00296.1"/>
    <property type="match status" value="1"/>
</dbReference>
<keyword evidence="4 6" id="KW-0131">Cell cycle</keyword>
<proteinExistence type="inferred from homology"/>
<dbReference type="SUPFAM" id="SSF55229">
    <property type="entry name" value="Cell division protein MinE topological specificity domain"/>
    <property type="match status" value="1"/>
</dbReference>
<reference evidence="7 8" key="1">
    <citation type="submission" date="2009-08" db="EMBL/GenBank/DDBJ databases">
        <authorList>
            <person name="Qin X."/>
            <person name="Bachman B."/>
            <person name="Battles P."/>
            <person name="Bell A."/>
            <person name="Bess C."/>
            <person name="Bickham C."/>
            <person name="Chaboub L."/>
            <person name="Chen D."/>
            <person name="Coyle M."/>
            <person name="Deiros D.R."/>
            <person name="Dinh H."/>
            <person name="Forbes L."/>
            <person name="Fowler G."/>
            <person name="Francisco L."/>
            <person name="Fu Q."/>
            <person name="Gubbala S."/>
            <person name="Hale W."/>
            <person name="Han Y."/>
            <person name="Hemphill L."/>
            <person name="Highlander S.K."/>
            <person name="Hirani K."/>
            <person name="Hogues M."/>
            <person name="Jackson L."/>
            <person name="Jakkamsetti A."/>
            <person name="Javaid M."/>
            <person name="Jiang H."/>
            <person name="Korchina V."/>
            <person name="Kovar C."/>
            <person name="Lara F."/>
            <person name="Lee S."/>
            <person name="Mata R."/>
            <person name="Mathew T."/>
            <person name="Moen C."/>
            <person name="Morales K."/>
            <person name="Munidasa M."/>
            <person name="Nazareth L."/>
            <person name="Ngo R."/>
            <person name="Nguyen L."/>
            <person name="Okwuonu G."/>
            <person name="Ongeri F."/>
            <person name="Patil S."/>
            <person name="Petrosino J."/>
            <person name="Pham C."/>
            <person name="Pham P."/>
            <person name="Pu L.-L."/>
            <person name="Puazo M."/>
            <person name="Raj R."/>
            <person name="Reid J."/>
            <person name="Rouhana J."/>
            <person name="Saada N."/>
            <person name="Shang Y."/>
            <person name="Simmons D."/>
            <person name="Thornton R."/>
            <person name="Warren J."/>
            <person name="Weissenberger G."/>
            <person name="Zhang J."/>
            <person name="Zhang L."/>
            <person name="Zhou C."/>
            <person name="Zhu D."/>
            <person name="Muzny D."/>
            <person name="Worley K."/>
            <person name="Gibbs R."/>
        </authorList>
    </citation>
    <scope>NUCLEOTIDE SEQUENCE [LARGE SCALE GENOMIC DNA]</scope>
    <source>
        <strain evidence="8">ATCC 15826 / DSM 8339 / NCTC 10426 / 6573</strain>
    </source>
</reference>
<comment type="function">
    <text evidence="5 6">Prevents the cell division inhibition by proteins MinC and MinD at internal division sites while permitting inhibition at polar sites. This ensures cell division at the proper site by restricting the formation of a division septum at the midpoint of the long axis of the cell.</text>
</comment>
<gene>
    <name evidence="6 7" type="primary">minE</name>
    <name evidence="7" type="ORF">HMPREF0198_0167</name>
</gene>
<comment type="similarity">
    <text evidence="1 6">Belongs to the MinE family.</text>
</comment>
<dbReference type="EMBL" id="ACKY01000010">
    <property type="protein sequence ID" value="EEV89698.1"/>
    <property type="molecule type" value="Genomic_DNA"/>
</dbReference>
<dbReference type="HAMAP" id="MF_00262">
    <property type="entry name" value="MinE"/>
    <property type="match status" value="1"/>
</dbReference>
<dbReference type="NCBIfam" id="TIGR01215">
    <property type="entry name" value="minE"/>
    <property type="match status" value="1"/>
</dbReference>
<organism evidence="7 8">
    <name type="scientific">Cardiobacterium hominis (strain ATCC 15826 / DSM 8339 / NCTC 10426 / 6573)</name>
    <dbReference type="NCBI Taxonomy" id="638300"/>
    <lineage>
        <taxon>Bacteria</taxon>
        <taxon>Pseudomonadati</taxon>
        <taxon>Pseudomonadota</taxon>
        <taxon>Gammaproteobacteria</taxon>
        <taxon>Cardiobacteriales</taxon>
        <taxon>Cardiobacteriaceae</taxon>
        <taxon>Cardiobacterium</taxon>
    </lineage>
</organism>
<evidence type="ECO:0000256" key="2">
    <source>
        <dbReference type="ARBA" id="ARBA00020112"/>
    </source>
</evidence>
<evidence type="ECO:0000256" key="6">
    <source>
        <dbReference type="HAMAP-Rule" id="MF_00262"/>
    </source>
</evidence>
<dbReference type="Gene3D" id="3.30.1070.10">
    <property type="entry name" value="Cell division topological specificity factor MinE"/>
    <property type="match status" value="1"/>
</dbReference>